<accession>A0A8S9PQM6</accession>
<evidence type="ECO:0000313" key="3">
    <source>
        <dbReference type="Proteomes" id="UP000712600"/>
    </source>
</evidence>
<reference evidence="2" key="1">
    <citation type="submission" date="2019-12" db="EMBL/GenBank/DDBJ databases">
        <title>Genome sequencing and annotation of Brassica cretica.</title>
        <authorList>
            <person name="Studholme D.J."/>
            <person name="Sarris P."/>
        </authorList>
    </citation>
    <scope>NUCLEOTIDE SEQUENCE</scope>
    <source>
        <strain evidence="2">PFS-109/04</strain>
        <tissue evidence="2">Leaf</tissue>
    </source>
</reference>
<proteinExistence type="predicted"/>
<evidence type="ECO:0000313" key="2">
    <source>
        <dbReference type="EMBL" id="KAF3525017.1"/>
    </source>
</evidence>
<gene>
    <name evidence="2" type="ORF">F2Q69_00046490</name>
</gene>
<dbReference type="EMBL" id="QGKX02001347">
    <property type="protein sequence ID" value="KAF3525017.1"/>
    <property type="molecule type" value="Genomic_DNA"/>
</dbReference>
<dbReference type="Proteomes" id="UP000712600">
    <property type="component" value="Unassembled WGS sequence"/>
</dbReference>
<sequence length="75" mass="7951">MINKQRERNKRSAGDALALSSSASVAALVAAVPGGAWRVESSFCGNTSLGFTEEEGFEKKKKKASSSSPLTDRFV</sequence>
<organism evidence="2 3">
    <name type="scientific">Brassica cretica</name>
    <name type="common">Mustard</name>
    <dbReference type="NCBI Taxonomy" id="69181"/>
    <lineage>
        <taxon>Eukaryota</taxon>
        <taxon>Viridiplantae</taxon>
        <taxon>Streptophyta</taxon>
        <taxon>Embryophyta</taxon>
        <taxon>Tracheophyta</taxon>
        <taxon>Spermatophyta</taxon>
        <taxon>Magnoliopsida</taxon>
        <taxon>eudicotyledons</taxon>
        <taxon>Gunneridae</taxon>
        <taxon>Pentapetalae</taxon>
        <taxon>rosids</taxon>
        <taxon>malvids</taxon>
        <taxon>Brassicales</taxon>
        <taxon>Brassicaceae</taxon>
        <taxon>Brassiceae</taxon>
        <taxon>Brassica</taxon>
    </lineage>
</organism>
<comment type="caution">
    <text evidence="2">The sequence shown here is derived from an EMBL/GenBank/DDBJ whole genome shotgun (WGS) entry which is preliminary data.</text>
</comment>
<dbReference type="AlphaFoldDB" id="A0A8S9PQM6"/>
<feature type="region of interest" description="Disordered" evidence="1">
    <location>
        <begin position="53"/>
        <end position="75"/>
    </location>
</feature>
<evidence type="ECO:0000256" key="1">
    <source>
        <dbReference type="SAM" id="MobiDB-lite"/>
    </source>
</evidence>
<name>A0A8S9PQM6_BRACR</name>
<protein>
    <submittedName>
        <fullName evidence="2">Uncharacterized protein</fullName>
    </submittedName>
</protein>